<evidence type="ECO:0000313" key="1">
    <source>
        <dbReference type="EMBL" id="GAG35414.1"/>
    </source>
</evidence>
<dbReference type="AlphaFoldDB" id="X0WWS6"/>
<sequence>MRRTLAALSDIRQLQLTKAKANDKRLAEARDMYRAFDDALSGLRLDEAGMFD</sequence>
<accession>X0WWS6</accession>
<proteinExistence type="predicted"/>
<organism evidence="1">
    <name type="scientific">marine sediment metagenome</name>
    <dbReference type="NCBI Taxonomy" id="412755"/>
    <lineage>
        <taxon>unclassified sequences</taxon>
        <taxon>metagenomes</taxon>
        <taxon>ecological metagenomes</taxon>
    </lineage>
</organism>
<reference evidence="1" key="1">
    <citation type="journal article" date="2014" name="Front. Microbiol.">
        <title>High frequency of phylogenetically diverse reductive dehalogenase-homologous genes in deep subseafloor sedimentary metagenomes.</title>
        <authorList>
            <person name="Kawai M."/>
            <person name="Futagami T."/>
            <person name="Toyoda A."/>
            <person name="Takaki Y."/>
            <person name="Nishi S."/>
            <person name="Hori S."/>
            <person name="Arai W."/>
            <person name="Tsubouchi T."/>
            <person name="Morono Y."/>
            <person name="Uchiyama I."/>
            <person name="Ito T."/>
            <person name="Fujiyama A."/>
            <person name="Inagaki F."/>
            <person name="Takami H."/>
        </authorList>
    </citation>
    <scope>NUCLEOTIDE SEQUENCE</scope>
    <source>
        <strain evidence="1">Expedition CK06-06</strain>
    </source>
</reference>
<feature type="non-terminal residue" evidence="1">
    <location>
        <position position="52"/>
    </location>
</feature>
<protein>
    <submittedName>
        <fullName evidence="1">Uncharacterized protein</fullName>
    </submittedName>
</protein>
<name>X0WWS6_9ZZZZ</name>
<comment type="caution">
    <text evidence="1">The sequence shown here is derived from an EMBL/GenBank/DDBJ whole genome shotgun (WGS) entry which is preliminary data.</text>
</comment>
<dbReference type="EMBL" id="BARS01047011">
    <property type="protein sequence ID" value="GAG35414.1"/>
    <property type="molecule type" value="Genomic_DNA"/>
</dbReference>
<gene>
    <name evidence="1" type="ORF">S01H1_70678</name>
</gene>